<feature type="compositionally biased region" description="Acidic residues" evidence="1">
    <location>
        <begin position="173"/>
        <end position="194"/>
    </location>
</feature>
<feature type="region of interest" description="Disordered" evidence="1">
    <location>
        <begin position="1"/>
        <end position="22"/>
    </location>
</feature>
<organism evidence="2">
    <name type="scientific">marine metagenome</name>
    <dbReference type="NCBI Taxonomy" id="408172"/>
    <lineage>
        <taxon>unclassified sequences</taxon>
        <taxon>metagenomes</taxon>
        <taxon>ecological metagenomes</taxon>
    </lineage>
</organism>
<evidence type="ECO:0000256" key="1">
    <source>
        <dbReference type="SAM" id="MobiDB-lite"/>
    </source>
</evidence>
<dbReference type="AlphaFoldDB" id="A0A382RB10"/>
<dbReference type="InterPro" id="IPR038440">
    <property type="entry name" value="FimV_C_sf"/>
</dbReference>
<dbReference type="EMBL" id="UINC01120427">
    <property type="protein sequence ID" value="SVC94903.1"/>
    <property type="molecule type" value="Genomic_DNA"/>
</dbReference>
<proteinExistence type="predicted"/>
<sequence length="308" mass="33272">MSIGSGFVTEAETAQGVSVQSEEVDPIAESEIYLAYGRNDQAEQVLTDAIRGSPDRLELKIKLLEVFQAQGNVEGFTSMAEMLGTQIDHGSAEWAQIVRMAREVAPDNAKLQDDTIADSAPETPGDSATQSEVQEITFDTISDGGTPAAKDTVPQDEIQEIAFDPVSEGGGEVAEESAPQDELQDIEFDLSEPEETPKPEPNQSENLEETPAADPIDDGIEFILEPEGELSQAQESETVLEDEPTDVDFLEQESDTDVGTRLDLARAYIEMGDAAAARTLLEEVKQLGTPGEREEAELLIVNLLADTD</sequence>
<feature type="region of interest" description="Disordered" evidence="1">
    <location>
        <begin position="164"/>
        <end position="219"/>
    </location>
</feature>
<protein>
    <submittedName>
        <fullName evidence="2">Uncharacterized protein</fullName>
    </submittedName>
</protein>
<reference evidence="2" key="1">
    <citation type="submission" date="2018-05" db="EMBL/GenBank/DDBJ databases">
        <authorList>
            <person name="Lanie J.A."/>
            <person name="Ng W.-L."/>
            <person name="Kazmierczak K.M."/>
            <person name="Andrzejewski T.M."/>
            <person name="Davidsen T.M."/>
            <person name="Wayne K.J."/>
            <person name="Tettelin H."/>
            <person name="Glass J.I."/>
            <person name="Rusch D."/>
            <person name="Podicherti R."/>
            <person name="Tsui H.-C.T."/>
            <person name="Winkler M.E."/>
        </authorList>
    </citation>
    <scope>NUCLEOTIDE SEQUENCE</scope>
</reference>
<name>A0A382RB10_9ZZZZ</name>
<accession>A0A382RB10</accession>
<evidence type="ECO:0000313" key="2">
    <source>
        <dbReference type="EMBL" id="SVC94903.1"/>
    </source>
</evidence>
<dbReference type="Gene3D" id="1.20.58.2200">
    <property type="match status" value="1"/>
</dbReference>
<feature type="region of interest" description="Disordered" evidence="1">
    <location>
        <begin position="108"/>
        <end position="132"/>
    </location>
</feature>
<dbReference type="InterPro" id="IPR020011">
    <property type="entry name" value="FimV_C"/>
</dbReference>
<dbReference type="NCBIfam" id="TIGR03504">
    <property type="entry name" value="FimV_Cterm"/>
    <property type="match status" value="1"/>
</dbReference>
<gene>
    <name evidence="2" type="ORF">METZ01_LOCUS347757</name>
</gene>